<dbReference type="GO" id="GO:0006935">
    <property type="term" value="P:chemotaxis"/>
    <property type="evidence" value="ECO:0007669"/>
    <property type="project" value="UniProtKB-KW"/>
</dbReference>
<gene>
    <name evidence="4" type="ORF">K3T81_07915</name>
</gene>
<dbReference type="AlphaFoldDB" id="A0AAW5B6B0"/>
<evidence type="ECO:0000256" key="2">
    <source>
        <dbReference type="ARBA" id="ARBA00022801"/>
    </source>
</evidence>
<evidence type="ECO:0000256" key="1">
    <source>
        <dbReference type="ARBA" id="ARBA00022500"/>
    </source>
</evidence>
<comment type="caution">
    <text evidence="4">The sequence shown here is derived from an EMBL/GenBank/DDBJ whole genome shotgun (WGS) entry which is preliminary data.</text>
</comment>
<evidence type="ECO:0000259" key="3">
    <source>
        <dbReference type="Pfam" id="PF04509"/>
    </source>
</evidence>
<dbReference type="Pfam" id="PF04509">
    <property type="entry name" value="CheC"/>
    <property type="match status" value="2"/>
</dbReference>
<reference evidence="4 5" key="1">
    <citation type="journal article" date="2022" name="Evol. Bioinform. Online">
        <title>Draft Genome Sequence of Oceanobacillus jordanicus Strain GSFE11, a Halotolerant Plant Growth-Promoting Bacterial Endophyte Isolated From the Jordan Valley.</title>
        <authorList>
            <person name="Alhindi T."/>
            <person name="Albdaiwi R."/>
        </authorList>
    </citation>
    <scope>NUCLEOTIDE SEQUENCE [LARGE SCALE GENOMIC DNA]</scope>
    <source>
        <strain evidence="4 5">GSFE11</strain>
    </source>
</reference>
<keyword evidence="1" id="KW-0145">Chemotaxis</keyword>
<protein>
    <submittedName>
        <fullName evidence="4">Chemotaxis protein CheC</fullName>
    </submittedName>
</protein>
<keyword evidence="5" id="KW-1185">Reference proteome</keyword>
<name>A0AAW5B6B0_9BACI</name>
<dbReference type="InterPro" id="IPR050992">
    <property type="entry name" value="CheZ_family_phosphatases"/>
</dbReference>
<dbReference type="GO" id="GO:0016787">
    <property type="term" value="F:hydrolase activity"/>
    <property type="evidence" value="ECO:0007669"/>
    <property type="project" value="UniProtKB-KW"/>
</dbReference>
<sequence length="211" mass="22717">MNDFTNLTNVQKDVLREIGNIGAGNAATSMAKLLNKKIDMQVPSVKVVSFDEVMELIGGPDELIAAVFFRIQGEAPGTVYFILSIEEAEFLVNEIVPGNKGNLLGETANDFAISALQEAGNILTGSYLSALSDFTSINMQPSVPYLSIDMAGAILTVGLLELSQVSDYAIIIDTKINEQEEQKGVQGNFLLIPDPASLTKLFHALGITEYD</sequence>
<dbReference type="InterPro" id="IPR007597">
    <property type="entry name" value="CheC"/>
</dbReference>
<dbReference type="PANTHER" id="PTHR43693">
    <property type="entry name" value="PROTEIN PHOSPHATASE CHEZ"/>
    <property type="match status" value="1"/>
</dbReference>
<dbReference type="PANTHER" id="PTHR43693:SF1">
    <property type="entry name" value="PROTEIN PHOSPHATASE CHEZ"/>
    <property type="match status" value="1"/>
</dbReference>
<accession>A0AAW5B6B0</accession>
<dbReference type="CDD" id="cd17909">
    <property type="entry name" value="CheC_ClassI"/>
    <property type="match status" value="1"/>
</dbReference>
<proteinExistence type="predicted"/>
<dbReference type="Gene3D" id="3.40.1550.10">
    <property type="entry name" value="CheC-like"/>
    <property type="match status" value="1"/>
</dbReference>
<dbReference type="Proteomes" id="UP001199631">
    <property type="component" value="Unassembled WGS sequence"/>
</dbReference>
<dbReference type="EMBL" id="JAIFZM010000005">
    <property type="protein sequence ID" value="MCG3419073.1"/>
    <property type="molecule type" value="Genomic_DNA"/>
</dbReference>
<dbReference type="InterPro" id="IPR028976">
    <property type="entry name" value="CheC-like_sf"/>
</dbReference>
<dbReference type="SUPFAM" id="SSF103039">
    <property type="entry name" value="CheC-like"/>
    <property type="match status" value="1"/>
</dbReference>
<dbReference type="RefSeq" id="WP_238019250.1">
    <property type="nucleotide sequence ID" value="NZ_JAIFZM010000005.1"/>
</dbReference>
<keyword evidence="2" id="KW-0378">Hydrolase</keyword>
<evidence type="ECO:0000313" key="5">
    <source>
        <dbReference type="Proteomes" id="UP001199631"/>
    </source>
</evidence>
<feature type="domain" description="CheC-like protein" evidence="3">
    <location>
        <begin position="11"/>
        <end position="46"/>
    </location>
</feature>
<feature type="domain" description="CheC-like protein" evidence="3">
    <location>
        <begin position="112"/>
        <end position="147"/>
    </location>
</feature>
<organism evidence="4 5">
    <name type="scientific">Oceanobacillus jordanicus</name>
    <dbReference type="NCBI Taxonomy" id="2867266"/>
    <lineage>
        <taxon>Bacteria</taxon>
        <taxon>Bacillati</taxon>
        <taxon>Bacillota</taxon>
        <taxon>Bacilli</taxon>
        <taxon>Bacillales</taxon>
        <taxon>Bacillaceae</taxon>
        <taxon>Oceanobacillus</taxon>
    </lineage>
</organism>
<evidence type="ECO:0000313" key="4">
    <source>
        <dbReference type="EMBL" id="MCG3419073.1"/>
    </source>
</evidence>